<sequence length="616" mass="65119">QQRSFIEYILRPLAQVIMQCVSNDTKGLRTTLSAMKHPSSHLSAAKWTKLDIGERLCRALGEWMPLEAALADTLVGLEPTPLPAPYPSATAPLAVCSLWAEATGPEQVDLAVRVLSGTLSLGDTLTVVSGTSGGVTSSAASGSVISVTHIAMPGISPALPHALPGAVVILRQVAGGALPPGARCFLRREGEEAEEADATEGEGFECARMLAEAAQLSSLNRFHLPDMALTPYLSVDVVCLRPTDNAHMVAALSLAGLCRPQLSVSVSSTDVFTLVGLGEVGLDTALHDIRRVYAQELRIRVSDTRPVVREIVTQQSKVVSARGDGLELRLLAMPVHEDVCHTASQALLTDSAHVHQAVASDDSLLKADALSTIGISAIEAACTVAVNESVCLCSVDGVEDKHMAPPATVRGFNWACRAGPATGSPLYGVMIRVLSRKGDPLPAVEIPVVRSAVNKALLGARVRLLEPELGVEVITPAPDAVKEALDHRRGVVIQKRAIPCTPLYAVLGVCPATDAIGLATEIRVLAGGQADVSVSMSGWRQVPGDPMLDSGLPPLEVAPTSALGCDLGAKLRMQRGIELREEEEEEEEEEESDEETMSESDFESSEDSDEISDARR</sequence>
<dbReference type="InterPro" id="IPR000640">
    <property type="entry name" value="EFG_V-like"/>
</dbReference>
<protein>
    <recommendedName>
        <fullName evidence="2">Elongation factor EFG domain-containing protein</fullName>
    </recommendedName>
</protein>
<dbReference type="GO" id="GO:0071007">
    <property type="term" value="C:U2-type catalytic step 2 spliceosome"/>
    <property type="evidence" value="ECO:0007669"/>
    <property type="project" value="TreeGrafter"/>
</dbReference>
<dbReference type="SMART" id="SM00838">
    <property type="entry name" value="EFG_C"/>
    <property type="match status" value="1"/>
</dbReference>
<dbReference type="GO" id="GO:0005829">
    <property type="term" value="C:cytosol"/>
    <property type="evidence" value="ECO:0007669"/>
    <property type="project" value="TreeGrafter"/>
</dbReference>
<dbReference type="GO" id="GO:0003924">
    <property type="term" value="F:GTPase activity"/>
    <property type="evidence" value="ECO:0007669"/>
    <property type="project" value="TreeGrafter"/>
</dbReference>
<dbReference type="Proteomes" id="UP000265618">
    <property type="component" value="Unassembled WGS sequence"/>
</dbReference>
<comment type="caution">
    <text evidence="3">The sequence shown here is derived from an EMBL/GenBank/DDBJ whole genome shotgun (WGS) entry which is preliminary data.</text>
</comment>
<proteinExistence type="predicted"/>
<evidence type="ECO:0000256" key="1">
    <source>
        <dbReference type="SAM" id="MobiDB-lite"/>
    </source>
</evidence>
<dbReference type="GO" id="GO:0046540">
    <property type="term" value="C:U4/U6 x U5 tri-snRNP complex"/>
    <property type="evidence" value="ECO:0007669"/>
    <property type="project" value="TreeGrafter"/>
</dbReference>
<dbReference type="OrthoDB" id="364892at2759"/>
<evidence type="ECO:0000313" key="4">
    <source>
        <dbReference type="Proteomes" id="UP000265618"/>
    </source>
</evidence>
<dbReference type="GO" id="GO:0030623">
    <property type="term" value="F:U5 snRNA binding"/>
    <property type="evidence" value="ECO:0007669"/>
    <property type="project" value="TreeGrafter"/>
</dbReference>
<organism evidence="3 4">
    <name type="scientific">Kipferlia bialata</name>
    <dbReference type="NCBI Taxonomy" id="797122"/>
    <lineage>
        <taxon>Eukaryota</taxon>
        <taxon>Metamonada</taxon>
        <taxon>Carpediemonas-like organisms</taxon>
        <taxon>Kipferlia</taxon>
    </lineage>
</organism>
<feature type="domain" description="Elongation factor EFG" evidence="2">
    <location>
        <begin position="463"/>
        <end position="550"/>
    </location>
</feature>
<feature type="compositionally biased region" description="Acidic residues" evidence="1">
    <location>
        <begin position="580"/>
        <end position="616"/>
    </location>
</feature>
<dbReference type="Gene3D" id="3.30.70.240">
    <property type="match status" value="1"/>
</dbReference>
<dbReference type="AlphaFoldDB" id="A0A9K3D728"/>
<dbReference type="InterPro" id="IPR035647">
    <property type="entry name" value="EFG_III/V"/>
</dbReference>
<dbReference type="PANTHER" id="PTHR42908">
    <property type="entry name" value="TRANSLATION ELONGATION FACTOR-RELATED"/>
    <property type="match status" value="1"/>
</dbReference>
<dbReference type="Gene3D" id="3.30.70.870">
    <property type="entry name" value="Elongation Factor G (Translational Gtpase), domain 3"/>
    <property type="match status" value="1"/>
</dbReference>
<feature type="region of interest" description="Disordered" evidence="1">
    <location>
        <begin position="574"/>
        <end position="616"/>
    </location>
</feature>
<dbReference type="SUPFAM" id="SSF54980">
    <property type="entry name" value="EF-G C-terminal domain-like"/>
    <property type="match status" value="2"/>
</dbReference>
<evidence type="ECO:0000313" key="3">
    <source>
        <dbReference type="EMBL" id="GIQ89391.1"/>
    </source>
</evidence>
<keyword evidence="4" id="KW-1185">Reference proteome</keyword>
<accession>A0A9K3D728</accession>
<gene>
    <name evidence="3" type="ORF">KIPB_011843</name>
</gene>
<dbReference type="Pfam" id="PF00679">
    <property type="entry name" value="EFG_C"/>
    <property type="match status" value="1"/>
</dbReference>
<reference evidence="3 4" key="1">
    <citation type="journal article" date="2018" name="PLoS ONE">
        <title>The draft genome of Kipferlia bialata reveals reductive genome evolution in fornicate parasites.</title>
        <authorList>
            <person name="Tanifuji G."/>
            <person name="Takabayashi S."/>
            <person name="Kume K."/>
            <person name="Takagi M."/>
            <person name="Nakayama T."/>
            <person name="Kamikawa R."/>
            <person name="Inagaki Y."/>
            <person name="Hashimoto T."/>
        </authorList>
    </citation>
    <scope>NUCLEOTIDE SEQUENCE [LARGE SCALE GENOMIC DNA]</scope>
    <source>
        <strain evidence="3">NY0173</strain>
    </source>
</reference>
<dbReference type="PANTHER" id="PTHR42908:SF6">
    <property type="entry name" value="116 KDA U5 SMALL NUCLEAR RIBONUCLEOPROTEIN COMPONENT"/>
    <property type="match status" value="1"/>
</dbReference>
<name>A0A9K3D728_9EUKA</name>
<feature type="non-terminal residue" evidence="3">
    <location>
        <position position="616"/>
    </location>
</feature>
<dbReference type="GO" id="GO:0000398">
    <property type="term" value="P:mRNA splicing, via spliceosome"/>
    <property type="evidence" value="ECO:0007669"/>
    <property type="project" value="TreeGrafter"/>
</dbReference>
<dbReference type="EMBL" id="BDIP01004993">
    <property type="protein sequence ID" value="GIQ89391.1"/>
    <property type="molecule type" value="Genomic_DNA"/>
</dbReference>
<evidence type="ECO:0000259" key="2">
    <source>
        <dbReference type="SMART" id="SM00838"/>
    </source>
</evidence>